<proteinExistence type="predicted"/>
<dbReference type="EMBL" id="JAEPES010000001">
    <property type="protein sequence ID" value="MBK4346557.1"/>
    <property type="molecule type" value="Genomic_DNA"/>
</dbReference>
<gene>
    <name evidence="1" type="ORF">IV501_02815</name>
</gene>
<evidence type="ECO:0000313" key="2">
    <source>
        <dbReference type="Proteomes" id="UP000636458"/>
    </source>
</evidence>
<accession>A0A934SKF9</accession>
<name>A0A934SKF9_9MICO</name>
<comment type="caution">
    <text evidence="1">The sequence shown here is derived from an EMBL/GenBank/DDBJ whole genome shotgun (WGS) entry which is preliminary data.</text>
</comment>
<dbReference type="AlphaFoldDB" id="A0A934SKF9"/>
<evidence type="ECO:0000313" key="1">
    <source>
        <dbReference type="EMBL" id="MBK4346557.1"/>
    </source>
</evidence>
<protein>
    <submittedName>
        <fullName evidence="1">Uncharacterized protein</fullName>
    </submittedName>
</protein>
<dbReference type="RefSeq" id="WP_200554881.1">
    <property type="nucleotide sequence ID" value="NZ_JAEPES010000001.1"/>
</dbReference>
<keyword evidence="2" id="KW-1185">Reference proteome</keyword>
<organism evidence="1 2">
    <name type="scientific">Lacisediminihabitans changchengi</name>
    <dbReference type="NCBI Taxonomy" id="2787634"/>
    <lineage>
        <taxon>Bacteria</taxon>
        <taxon>Bacillati</taxon>
        <taxon>Actinomycetota</taxon>
        <taxon>Actinomycetes</taxon>
        <taxon>Micrococcales</taxon>
        <taxon>Microbacteriaceae</taxon>
        <taxon>Lacisediminihabitans</taxon>
    </lineage>
</organism>
<sequence>MTFVPSAGSLAELLPGSWHIGATNFPMWLRGDRLNPTLSYEVRSEQPLKFLDTVTYSTRAGVRKSIVGVDTLRGDGLVWRGRGILLPFRSHWKVEGTGPSDEFVVTRFSKSLVTPAGVDIMVRHGARLDSQELRTIVATSAGEFGLTPEDLATLTWLELPASA</sequence>
<reference evidence="1" key="1">
    <citation type="submission" date="2021-01" db="EMBL/GenBank/DDBJ databases">
        <title>Lacisediminihabitans sp. nov. strain G11-30, isolated from Antarctic Soil.</title>
        <authorList>
            <person name="Li J."/>
        </authorList>
    </citation>
    <scope>NUCLEOTIDE SEQUENCE</scope>
    <source>
        <strain evidence="1">G11-30</strain>
    </source>
</reference>
<dbReference type="Proteomes" id="UP000636458">
    <property type="component" value="Unassembled WGS sequence"/>
</dbReference>